<dbReference type="Pfam" id="PF01425">
    <property type="entry name" value="Amidase"/>
    <property type="match status" value="1"/>
</dbReference>
<keyword evidence="3" id="KW-1185">Reference proteome</keyword>
<gene>
    <name evidence="2" type="ORF">ACFSKO_20470</name>
</gene>
<name>A0ABW5BQZ4_9PROT</name>
<dbReference type="SUPFAM" id="SSF75304">
    <property type="entry name" value="Amidase signature (AS) enzymes"/>
    <property type="match status" value="1"/>
</dbReference>
<dbReference type="InterPro" id="IPR023631">
    <property type="entry name" value="Amidase_dom"/>
</dbReference>
<dbReference type="PANTHER" id="PTHR11895">
    <property type="entry name" value="TRANSAMIDASE"/>
    <property type="match status" value="1"/>
</dbReference>
<evidence type="ECO:0000259" key="1">
    <source>
        <dbReference type="Pfam" id="PF01425"/>
    </source>
</evidence>
<dbReference type="Proteomes" id="UP001597294">
    <property type="component" value="Unassembled WGS sequence"/>
</dbReference>
<evidence type="ECO:0000313" key="3">
    <source>
        <dbReference type="Proteomes" id="UP001597294"/>
    </source>
</evidence>
<dbReference type="PANTHER" id="PTHR11895:SF76">
    <property type="entry name" value="INDOLEACETAMIDE HYDROLASE"/>
    <property type="match status" value="1"/>
</dbReference>
<dbReference type="InterPro" id="IPR036928">
    <property type="entry name" value="AS_sf"/>
</dbReference>
<dbReference type="InterPro" id="IPR000120">
    <property type="entry name" value="Amidase"/>
</dbReference>
<evidence type="ECO:0000313" key="2">
    <source>
        <dbReference type="EMBL" id="MFD2207999.1"/>
    </source>
</evidence>
<dbReference type="RefSeq" id="WP_380255192.1">
    <property type="nucleotide sequence ID" value="NZ_JBHUII010000013.1"/>
</dbReference>
<organism evidence="2 3">
    <name type="scientific">Kiloniella antarctica</name>
    <dbReference type="NCBI Taxonomy" id="1550907"/>
    <lineage>
        <taxon>Bacteria</taxon>
        <taxon>Pseudomonadati</taxon>
        <taxon>Pseudomonadota</taxon>
        <taxon>Alphaproteobacteria</taxon>
        <taxon>Rhodospirillales</taxon>
        <taxon>Kiloniellaceae</taxon>
        <taxon>Kiloniella</taxon>
    </lineage>
</organism>
<feature type="domain" description="Amidase" evidence="1">
    <location>
        <begin position="31"/>
        <end position="452"/>
    </location>
</feature>
<proteinExistence type="predicted"/>
<reference evidence="3" key="1">
    <citation type="journal article" date="2019" name="Int. J. Syst. Evol. Microbiol.">
        <title>The Global Catalogue of Microorganisms (GCM) 10K type strain sequencing project: providing services to taxonomists for standard genome sequencing and annotation.</title>
        <authorList>
            <consortium name="The Broad Institute Genomics Platform"/>
            <consortium name="The Broad Institute Genome Sequencing Center for Infectious Disease"/>
            <person name="Wu L."/>
            <person name="Ma J."/>
        </authorList>
    </citation>
    <scope>NUCLEOTIDE SEQUENCE [LARGE SCALE GENOMIC DNA]</scope>
    <source>
        <strain evidence="3">CGMCC 4.7192</strain>
    </source>
</reference>
<sequence>MTHSSSDELIQASACEIKDLLNKNKVSPSELLNVLEARIQAVDGQVNALPTLCFDRARAFAKDLEKKSLEDRGILAGIPVPIKDLTATKGVRTTSGSPIFANRTPDWSDALVETMEANGAVVYAKSNTPEFGAGAHTFNPVFGTTRNPWDLSKSAAGSSGGAAAALATGCAWLAHGSDMGGSLRNPASFCGVVGLRPSMHRLADGPSTSPFQTLSMQGPMARNVADTALFLDAMVGFHNANPLALPATEASFLSTTQQKIKPIKVAYSSDLGVTPVDPEIAGICAQAALQFEEVGVIVEEATPELSEAPEIFKRLRGLDFVIGLGPLLDQHRDKLKQDIIWNIEYGRSLTAEDIAWAERKRGEIYYRMQSFFAEYDLLLCPTTIVPPFPVEQRYVEECAGQKLDTYIDWLAIVSTITLTASPAISIPCGFTKSGLPVGLQIVGKPQGEGPLLSAANVLEEILPKTNTPITPLSSIAQT</sequence>
<comment type="caution">
    <text evidence="2">The sequence shown here is derived from an EMBL/GenBank/DDBJ whole genome shotgun (WGS) entry which is preliminary data.</text>
</comment>
<protein>
    <submittedName>
        <fullName evidence="2">Amidase</fullName>
    </submittedName>
</protein>
<dbReference type="Gene3D" id="3.90.1300.10">
    <property type="entry name" value="Amidase signature (AS) domain"/>
    <property type="match status" value="1"/>
</dbReference>
<dbReference type="EMBL" id="JBHUII010000013">
    <property type="protein sequence ID" value="MFD2207999.1"/>
    <property type="molecule type" value="Genomic_DNA"/>
</dbReference>
<accession>A0ABW5BQZ4</accession>